<comment type="caution">
    <text evidence="2">The sequence shown here is derived from an EMBL/GenBank/DDBJ whole genome shotgun (WGS) entry which is preliminary data.</text>
</comment>
<protein>
    <submittedName>
        <fullName evidence="2">Uncharacterized protein</fullName>
    </submittedName>
</protein>
<reference evidence="2 3" key="1">
    <citation type="journal article" date="2015" name="Nature">
        <title>rRNA introns, odd ribosomes, and small enigmatic genomes across a large radiation of phyla.</title>
        <authorList>
            <person name="Brown C.T."/>
            <person name="Hug L.A."/>
            <person name="Thomas B.C."/>
            <person name="Sharon I."/>
            <person name="Castelle C.J."/>
            <person name="Singh A."/>
            <person name="Wilkins M.J."/>
            <person name="Williams K.H."/>
            <person name="Banfield J.F."/>
        </authorList>
    </citation>
    <scope>NUCLEOTIDE SEQUENCE [LARGE SCALE GENOMIC DNA]</scope>
</reference>
<organism evidence="2 3">
    <name type="scientific">Candidatus Falkowbacteria bacterium GW2011_GWE1_38_31</name>
    <dbReference type="NCBI Taxonomy" id="1618638"/>
    <lineage>
        <taxon>Bacteria</taxon>
        <taxon>Candidatus Falkowiibacteriota</taxon>
    </lineage>
</organism>
<gene>
    <name evidence="2" type="ORF">US91_C0002G0054</name>
</gene>
<accession>A0A0G0K667</accession>
<proteinExistence type="predicted"/>
<evidence type="ECO:0000256" key="1">
    <source>
        <dbReference type="SAM" id="MobiDB-lite"/>
    </source>
</evidence>
<sequence length="45" mass="5318">MENEKSNKIKEEVSSKRTPTNEKELVKEWTIDDFVLDDGPDEDDY</sequence>
<dbReference type="EMBL" id="LBUU01000002">
    <property type="protein sequence ID" value="KKQ70975.1"/>
    <property type="molecule type" value="Genomic_DNA"/>
</dbReference>
<evidence type="ECO:0000313" key="3">
    <source>
        <dbReference type="Proteomes" id="UP000034022"/>
    </source>
</evidence>
<feature type="region of interest" description="Disordered" evidence="1">
    <location>
        <begin position="1"/>
        <end position="27"/>
    </location>
</feature>
<dbReference type="Proteomes" id="UP000034022">
    <property type="component" value="Unassembled WGS sequence"/>
</dbReference>
<evidence type="ECO:0000313" key="2">
    <source>
        <dbReference type="EMBL" id="KKQ70975.1"/>
    </source>
</evidence>
<name>A0A0G0K667_9BACT</name>
<dbReference type="AlphaFoldDB" id="A0A0G0K667"/>